<gene>
    <name evidence="2" type="ORF">SPSK_07909</name>
</gene>
<dbReference type="KEGG" id="ssck:SPSK_07909"/>
<dbReference type="GeneID" id="27669839"/>
<evidence type="ECO:0000313" key="2">
    <source>
        <dbReference type="EMBL" id="KJR88418.1"/>
    </source>
</evidence>
<reference evidence="2 3" key="1">
    <citation type="journal article" date="2014" name="BMC Genomics">
        <title>Comparative genomics of the major fungal agents of human and animal Sporotrichosis: Sporothrix schenckii and Sporothrix brasiliensis.</title>
        <authorList>
            <person name="Teixeira M.M."/>
            <person name="de Almeida L.G."/>
            <person name="Kubitschek-Barreira P."/>
            <person name="Alves F.L."/>
            <person name="Kioshima E.S."/>
            <person name="Abadio A.K."/>
            <person name="Fernandes L."/>
            <person name="Derengowski L.S."/>
            <person name="Ferreira K.S."/>
            <person name="Souza R.C."/>
            <person name="Ruiz J.C."/>
            <person name="de Andrade N.C."/>
            <person name="Paes H.C."/>
            <person name="Nicola A.M."/>
            <person name="Albuquerque P."/>
            <person name="Gerber A.L."/>
            <person name="Martins V.P."/>
            <person name="Peconick L.D."/>
            <person name="Neto A.V."/>
            <person name="Chaucanez C.B."/>
            <person name="Silva P.A."/>
            <person name="Cunha O.L."/>
            <person name="de Oliveira F.F."/>
            <person name="dos Santos T.C."/>
            <person name="Barros A.L."/>
            <person name="Soares M.A."/>
            <person name="de Oliveira L.M."/>
            <person name="Marini M.M."/>
            <person name="Villalobos-Duno H."/>
            <person name="Cunha M.M."/>
            <person name="de Hoog S."/>
            <person name="da Silveira J.F."/>
            <person name="Henrissat B."/>
            <person name="Nino-Vega G.A."/>
            <person name="Cisalpino P.S."/>
            <person name="Mora-Montes H.M."/>
            <person name="Almeida S.R."/>
            <person name="Stajich J.E."/>
            <person name="Lopes-Bezerra L.M."/>
            <person name="Vasconcelos A.T."/>
            <person name="Felipe M.S."/>
        </authorList>
    </citation>
    <scope>NUCLEOTIDE SEQUENCE [LARGE SCALE GENOMIC DNA]</scope>
    <source>
        <strain evidence="2 3">1099-18</strain>
    </source>
</reference>
<organism evidence="2 3">
    <name type="scientific">Sporothrix schenckii 1099-18</name>
    <dbReference type="NCBI Taxonomy" id="1397361"/>
    <lineage>
        <taxon>Eukaryota</taxon>
        <taxon>Fungi</taxon>
        <taxon>Dikarya</taxon>
        <taxon>Ascomycota</taxon>
        <taxon>Pezizomycotina</taxon>
        <taxon>Sordariomycetes</taxon>
        <taxon>Sordariomycetidae</taxon>
        <taxon>Ophiostomatales</taxon>
        <taxon>Ophiostomataceae</taxon>
        <taxon>Sporothrix</taxon>
    </lineage>
</organism>
<dbReference type="RefSeq" id="XP_016591094.1">
    <property type="nucleotide sequence ID" value="XM_016734562.1"/>
</dbReference>
<comment type="caution">
    <text evidence="2">The sequence shown here is derived from an EMBL/GenBank/DDBJ whole genome shotgun (WGS) entry which is preliminary data.</text>
</comment>
<accession>A0A0F2MFE2</accession>
<feature type="compositionally biased region" description="Basic and acidic residues" evidence="1">
    <location>
        <begin position="78"/>
        <end position="94"/>
    </location>
</feature>
<feature type="region of interest" description="Disordered" evidence="1">
    <location>
        <begin position="50"/>
        <end position="116"/>
    </location>
</feature>
<dbReference type="Proteomes" id="UP000033710">
    <property type="component" value="Unassembled WGS sequence"/>
</dbReference>
<dbReference type="AlphaFoldDB" id="A0A0F2MFE2"/>
<proteinExistence type="predicted"/>
<evidence type="ECO:0000313" key="3">
    <source>
        <dbReference type="Proteomes" id="UP000033710"/>
    </source>
</evidence>
<protein>
    <submittedName>
        <fullName evidence="2">Uncharacterized protein</fullName>
    </submittedName>
</protein>
<sequence>MKGQWPSVGENKYKRKWCGNAQFEMGMQAVRGESKSFLLHAEVRSKRTKQRKACTRYGLARQKDKTQAESVRVRGKGLWREKNKGRGGDSELNSRRGRSERKNAIEPKEKDAAKWRQERCEHADEEQEKQFWGPQSAVVSTTYIPRACRPVREYESAIFVVAELRLAGSSDRAVVRTTVEKHGFGVQIVEPKH</sequence>
<feature type="compositionally biased region" description="Basic and acidic residues" evidence="1">
    <location>
        <begin position="100"/>
        <end position="116"/>
    </location>
</feature>
<dbReference type="EMBL" id="AXCR01000004">
    <property type="protein sequence ID" value="KJR88418.1"/>
    <property type="molecule type" value="Genomic_DNA"/>
</dbReference>
<dbReference type="VEuPathDB" id="FungiDB:SPSK_07909"/>
<name>A0A0F2MFE2_SPOSC</name>
<reference evidence="2 3" key="2">
    <citation type="journal article" date="2015" name="Eukaryot. Cell">
        <title>Asexual propagation of a virulent clone complex in a human and feline outbreak of sporotrichosis.</title>
        <authorList>
            <person name="Teixeira Mde M."/>
            <person name="Rodrigues A.M."/>
            <person name="Tsui C.K."/>
            <person name="de Almeida L.G."/>
            <person name="Van Diepeningen A.D."/>
            <person name="van den Ende B.G."/>
            <person name="Fernandes G.F."/>
            <person name="Kano R."/>
            <person name="Hamelin R.C."/>
            <person name="Lopes-Bezerra L.M."/>
            <person name="Vasconcelos A.T."/>
            <person name="de Hoog S."/>
            <person name="de Camargo Z.P."/>
            <person name="Felipe M.S."/>
        </authorList>
    </citation>
    <scope>NUCLEOTIDE SEQUENCE [LARGE SCALE GENOMIC DNA]</scope>
    <source>
        <strain evidence="2 3">1099-18</strain>
    </source>
</reference>
<evidence type="ECO:0000256" key="1">
    <source>
        <dbReference type="SAM" id="MobiDB-lite"/>
    </source>
</evidence>